<reference evidence="1 2" key="1">
    <citation type="submission" date="2023-11" db="EMBL/GenBank/DDBJ databases">
        <title>Complete genome of Pseudomonas benzenivorans BA3361.</title>
        <authorList>
            <person name="Shin S.Y."/>
            <person name="Song J."/>
            <person name="Kang H."/>
        </authorList>
    </citation>
    <scope>NUCLEOTIDE SEQUENCE [LARGE SCALE GENOMIC DNA]</scope>
    <source>
        <strain evidence="1 2">HNIBRBA3361</strain>
    </source>
</reference>
<sequence length="324" mass="34672">MKGQPLAWVLSAVLAGGVLGGVVQAEERPVIIGTGGETGIYYVAGQAICRFFNGAMGEQGRGCKAPASGGGVANVRGLRSGAFDFGLMQADHQFKALKGLAPFEAEGAMKDIRAVFSLQDEVFTLLARRDARIATLDDLQGKRVNLGNPGSGQRNTLEELMRVKGWDSTVFALAAELKPAEQASALGDNNIDAMTYFVGHPNGAIQEATTITDAVLVPIDGAVVDKLLAERPYYSQAKIPGGLYRGNDAATPSIGSKALLATTAKTDPQLVYQLVKAVFENFERFQRLHPTFAELKAEEMIEVGLSAPLHEGAVRYYKERGWLQ</sequence>
<dbReference type="EMBL" id="CP137892">
    <property type="protein sequence ID" value="WPC05053.1"/>
    <property type="molecule type" value="Genomic_DNA"/>
</dbReference>
<protein>
    <submittedName>
        <fullName evidence="1">TAXI family TRAP transporter solute-binding subunit</fullName>
    </submittedName>
</protein>
<dbReference type="Proteomes" id="UP001305928">
    <property type="component" value="Chromosome"/>
</dbReference>
<evidence type="ECO:0000313" key="2">
    <source>
        <dbReference type="Proteomes" id="UP001305928"/>
    </source>
</evidence>
<organism evidence="1 2">
    <name type="scientific">Pseudomonas benzenivorans</name>
    <dbReference type="NCBI Taxonomy" id="556533"/>
    <lineage>
        <taxon>Bacteria</taxon>
        <taxon>Pseudomonadati</taxon>
        <taxon>Pseudomonadota</taxon>
        <taxon>Gammaproteobacteria</taxon>
        <taxon>Pseudomonadales</taxon>
        <taxon>Pseudomonadaceae</taxon>
        <taxon>Pseudomonas</taxon>
    </lineage>
</organism>
<dbReference type="RefSeq" id="WP_318644191.1">
    <property type="nucleotide sequence ID" value="NZ_CP137892.1"/>
</dbReference>
<dbReference type="SUPFAM" id="SSF53850">
    <property type="entry name" value="Periplasmic binding protein-like II"/>
    <property type="match status" value="1"/>
</dbReference>
<gene>
    <name evidence="1" type="ORF">SBP02_20235</name>
</gene>
<evidence type="ECO:0000313" key="1">
    <source>
        <dbReference type="EMBL" id="WPC05053.1"/>
    </source>
</evidence>
<dbReference type="NCBIfam" id="TIGR02122">
    <property type="entry name" value="TRAP_TAXI"/>
    <property type="match status" value="1"/>
</dbReference>
<dbReference type="CDD" id="cd13568">
    <property type="entry name" value="PBP2_TAXI_TRAP_like_3"/>
    <property type="match status" value="1"/>
</dbReference>
<dbReference type="Gene3D" id="3.40.190.10">
    <property type="entry name" value="Periplasmic binding protein-like II"/>
    <property type="match status" value="2"/>
</dbReference>
<dbReference type="PANTHER" id="PTHR42941:SF1">
    <property type="entry name" value="SLL1037 PROTEIN"/>
    <property type="match status" value="1"/>
</dbReference>
<keyword evidence="2" id="KW-1185">Reference proteome</keyword>
<proteinExistence type="predicted"/>
<accession>A0ABZ0PV35</accession>
<dbReference type="Pfam" id="PF16868">
    <property type="entry name" value="NMT1_3"/>
    <property type="match status" value="1"/>
</dbReference>
<name>A0ABZ0PV35_9PSED</name>
<dbReference type="InterPro" id="IPR011852">
    <property type="entry name" value="TRAP_TAXI"/>
</dbReference>
<dbReference type="PANTHER" id="PTHR42941">
    <property type="entry name" value="SLL1037 PROTEIN"/>
    <property type="match status" value="1"/>
</dbReference>